<gene>
    <name evidence="2" type="ORF">yc1106_00793</name>
</gene>
<feature type="region of interest" description="Disordered" evidence="1">
    <location>
        <begin position="1028"/>
        <end position="1061"/>
    </location>
</feature>
<feature type="compositionally biased region" description="Low complexity" evidence="1">
    <location>
        <begin position="211"/>
        <end position="233"/>
    </location>
</feature>
<feature type="region of interest" description="Disordered" evidence="1">
    <location>
        <begin position="352"/>
        <end position="375"/>
    </location>
</feature>
<feature type="compositionally biased region" description="Polar residues" evidence="1">
    <location>
        <begin position="917"/>
        <end position="928"/>
    </location>
</feature>
<organism evidence="2 3">
    <name type="scientific">Curvularia clavata</name>
    <dbReference type="NCBI Taxonomy" id="95742"/>
    <lineage>
        <taxon>Eukaryota</taxon>
        <taxon>Fungi</taxon>
        <taxon>Dikarya</taxon>
        <taxon>Ascomycota</taxon>
        <taxon>Pezizomycotina</taxon>
        <taxon>Dothideomycetes</taxon>
        <taxon>Pleosporomycetidae</taxon>
        <taxon>Pleosporales</taxon>
        <taxon>Pleosporineae</taxon>
        <taxon>Pleosporaceae</taxon>
        <taxon>Curvularia</taxon>
    </lineage>
</organism>
<dbReference type="Proteomes" id="UP001056012">
    <property type="component" value="Chromosome 1"/>
</dbReference>
<feature type="region of interest" description="Disordered" evidence="1">
    <location>
        <begin position="453"/>
        <end position="479"/>
    </location>
</feature>
<feature type="region of interest" description="Disordered" evidence="1">
    <location>
        <begin position="28"/>
        <end position="54"/>
    </location>
</feature>
<feature type="compositionally biased region" description="Polar residues" evidence="1">
    <location>
        <begin position="196"/>
        <end position="210"/>
    </location>
</feature>
<dbReference type="EMBL" id="CP089274">
    <property type="protein sequence ID" value="USP73519.1"/>
    <property type="molecule type" value="Genomic_DNA"/>
</dbReference>
<proteinExistence type="predicted"/>
<evidence type="ECO:0000313" key="2">
    <source>
        <dbReference type="EMBL" id="USP73519.1"/>
    </source>
</evidence>
<keyword evidence="3" id="KW-1185">Reference proteome</keyword>
<evidence type="ECO:0000256" key="1">
    <source>
        <dbReference type="SAM" id="MobiDB-lite"/>
    </source>
</evidence>
<name>A0A9Q8Z278_CURCL</name>
<feature type="region of interest" description="Disordered" evidence="1">
    <location>
        <begin position="768"/>
        <end position="787"/>
    </location>
</feature>
<dbReference type="OrthoDB" id="3946750at2759"/>
<feature type="compositionally biased region" description="Basic and acidic residues" evidence="1">
    <location>
        <begin position="178"/>
        <end position="187"/>
    </location>
</feature>
<dbReference type="AlphaFoldDB" id="A0A9Q8Z278"/>
<feature type="region of interest" description="Disordered" evidence="1">
    <location>
        <begin position="112"/>
        <end position="282"/>
    </location>
</feature>
<accession>A0A9Q8Z278</accession>
<feature type="compositionally biased region" description="Polar residues" evidence="1">
    <location>
        <begin position="462"/>
        <end position="479"/>
    </location>
</feature>
<protein>
    <submittedName>
        <fullName evidence="2">Uncharacterized protein</fullName>
    </submittedName>
</protein>
<feature type="region of interest" description="Disordered" evidence="1">
    <location>
        <begin position="874"/>
        <end position="950"/>
    </location>
</feature>
<dbReference type="VEuPathDB" id="FungiDB:yc1106_00793"/>
<feature type="compositionally biased region" description="Polar residues" evidence="1">
    <location>
        <begin position="882"/>
        <end position="896"/>
    </location>
</feature>
<feature type="compositionally biased region" description="Polar residues" evidence="1">
    <location>
        <begin position="937"/>
        <end position="950"/>
    </location>
</feature>
<reference evidence="2" key="1">
    <citation type="submission" date="2021-12" db="EMBL/GenBank/DDBJ databases">
        <title>Curvularia clavata genome.</title>
        <authorList>
            <person name="Cao Y."/>
        </authorList>
    </citation>
    <scope>NUCLEOTIDE SEQUENCE</scope>
    <source>
        <strain evidence="2">Yc1106</strain>
    </source>
</reference>
<feature type="compositionally biased region" description="Basic and acidic residues" evidence="1">
    <location>
        <begin position="112"/>
        <end position="130"/>
    </location>
</feature>
<evidence type="ECO:0000313" key="3">
    <source>
        <dbReference type="Proteomes" id="UP001056012"/>
    </source>
</evidence>
<sequence>MTWWRRDSTFSPVQRYAQRLLRSHESALRARGFSRTPPQNAQHGDDKGSDRPAGMSNLEWMQLQHYQRWRKKLMEDPYQTLFGASNDMLNGKGLKDWEWISNSFPKWMLREMGGHEDVNPPSKRDKDATSSKRYPKTIEIENDMPSAPKERESYFPQPTPRATRIGGDDFRGIISPSDLRRPREHPEVTVIGKSVEASTKPTSDTHGSTVPASASQSSQYSPPTPPKSTQSFSDYIVKTKSNAASKVEQLDKTQNERGASFMDGFLSESPQQEEPDGSISSNVSTWKETTLQRRLLQDDVKKYEVSNESSVGTPVVKESEIASSTPVVSEYPPAPPVTDSIPAVATHEKQKLPTMGDVNPPGDRASPIQSTSETLSQLPEDDIDFLSAADIRASMGMKKSKILGEEQRKTERENLEKSFTDAHVENKGVDPMIESKVINDQLVRRIERKMQRLDESKEADESQPTPQSVQTSNLASETQIESSIERMRSWLEQGGAIFSNYFWQDPTEEADAKKTRLFFDKVLARIRKGRSTMKEVIEDLETDIPSSKPLLKRMKADEDLLDSAIHALRQRSGSGKMQPLTPKKVRAIQSLRLKYQDTDSDLNKAYAALQEIDKSDSAKNMPLAFKQRLGLAAKIIQKNAHLTRYLIWSLQARLEDPDIDPAMLPNYKAVANSLLTLRDTQMALSRLVDRAMLVYGVVPQAVENVDSMGQSGVNTSTEHGQIRPSELPASMTEVDKAQLRAKIAAEERLANEVDAQKSAMRGLSDDGYVRESNKKEKKPFEGRSPLDHSLYRPFGEVLHSLGSELPLGMEETKPQEKVAQKYNDDELVVELQKAYEDTYGPITAGHMQLTDAAEGTKQEQENDFKKFDMLKEDPTASDDSLEQTGVTQMPETQVTEETTKALVPPEAVQEEVVLAQPESSAKDPTSIPQVAEESAPETPSTTNSPPVSITNLPTHYTILIHDAETNSLSLTTSTSPPPRDTTAPIPLHTALSTLSSPSKFIPHITANLEIVTAKPDMLILRDVINPTTLPSSSPNVIAKPLQPTEPNDTTEAPPPYDSDVQRIGTVNPIDGTTRLSPTGYVGPAENREQLEKEFEERRRAAEQIAVLGAVGEKGYAEQTGQTGEKKRRSGGRGAGVVKTAIWAAATCYVVGVLGELVG</sequence>